<dbReference type="Gene3D" id="3.40.50.300">
    <property type="entry name" value="P-loop containing nucleotide triphosphate hydrolases"/>
    <property type="match status" value="1"/>
</dbReference>
<dbReference type="AlphaFoldDB" id="A0A7S3NJN5"/>
<evidence type="ECO:0008006" key="2">
    <source>
        <dbReference type="Google" id="ProtNLM"/>
    </source>
</evidence>
<evidence type="ECO:0000313" key="1">
    <source>
        <dbReference type="EMBL" id="CAE0365062.1"/>
    </source>
</evidence>
<dbReference type="InterPro" id="IPR027417">
    <property type="entry name" value="P-loop_NTPase"/>
</dbReference>
<gene>
    <name evidence="1" type="ORF">ALAG00032_LOCUS5804</name>
</gene>
<name>A0A7S3NJN5_9STRA</name>
<sequence length="316" mass="35662">MNDSECAAAYRLTMNGYIRNQWPLSEVCAPQPLVGSKCHRPPGVLHLYFKLAAGLVMGRQVLGSLFLQPKLIWIESFSLAHVPTRIAFENAKGQEYLIMTVLRYPIDRIVAHFLAASSINLNFSEWVQANSLPAPRRGNDGKSKFWLELDNVYTKVLSGCCNKSNPTPNLIAAQNALDTIFDVVVIAEWLDSPATIAWLADQWLCFPHKQGIISTPRPNFSRSRRYRRSKDEARRAAIFSSSSNFTQIYASVFSDLTLRNQLDLSLYHIAAKRHRAAIQSKWWDENKSPLSLPPLPCTLNAPCWDHFSFPGTTPPM</sequence>
<proteinExistence type="predicted"/>
<protein>
    <recommendedName>
        <fullName evidence="2">Sulfotransferase domain-containing protein</fullName>
    </recommendedName>
</protein>
<reference evidence="1" key="1">
    <citation type="submission" date="2021-01" db="EMBL/GenBank/DDBJ databases">
        <authorList>
            <person name="Corre E."/>
            <person name="Pelletier E."/>
            <person name="Niang G."/>
            <person name="Scheremetjew M."/>
            <person name="Finn R."/>
            <person name="Kale V."/>
            <person name="Holt S."/>
            <person name="Cochrane G."/>
            <person name="Meng A."/>
            <person name="Brown T."/>
            <person name="Cohen L."/>
        </authorList>
    </citation>
    <scope>NUCLEOTIDE SEQUENCE</scope>
    <source>
        <strain evidence="1">CCMP1510</strain>
    </source>
</reference>
<organism evidence="1">
    <name type="scientific">Aureoumbra lagunensis</name>
    <dbReference type="NCBI Taxonomy" id="44058"/>
    <lineage>
        <taxon>Eukaryota</taxon>
        <taxon>Sar</taxon>
        <taxon>Stramenopiles</taxon>
        <taxon>Ochrophyta</taxon>
        <taxon>Pelagophyceae</taxon>
        <taxon>Pelagomonadales</taxon>
        <taxon>Aureoumbra</taxon>
    </lineage>
</organism>
<accession>A0A7S3NJN5</accession>
<dbReference type="EMBL" id="HBIJ01008221">
    <property type="protein sequence ID" value="CAE0365062.1"/>
    <property type="molecule type" value="Transcribed_RNA"/>
</dbReference>